<evidence type="ECO:0000256" key="3">
    <source>
        <dbReference type="ARBA" id="ARBA00022530"/>
    </source>
</evidence>
<dbReference type="AlphaFoldDB" id="A0A1B0CFZ7"/>
<evidence type="ECO:0000256" key="1">
    <source>
        <dbReference type="ARBA" id="ARBA00004498"/>
    </source>
</evidence>
<dbReference type="PROSITE" id="PS50092">
    <property type="entry name" value="TSP1"/>
    <property type="match status" value="1"/>
</dbReference>
<keyword evidence="9" id="KW-0812">Transmembrane</keyword>
<keyword evidence="3" id="KW-0272">Extracellular matrix</keyword>
<dbReference type="VEuPathDB" id="VectorBase:LLOJ003298"/>
<dbReference type="GO" id="GO:0005886">
    <property type="term" value="C:plasma membrane"/>
    <property type="evidence" value="ECO:0007669"/>
    <property type="project" value="TreeGrafter"/>
</dbReference>
<name>A0A1B0CFZ7_LUTLO</name>
<dbReference type="Gene3D" id="2.60.40.2130">
    <property type="entry name" value="F-spondin domain"/>
    <property type="match status" value="1"/>
</dbReference>
<dbReference type="VEuPathDB" id="VectorBase:LLONM1_005549"/>
<keyword evidence="6" id="KW-0130">Cell adhesion</keyword>
<evidence type="ECO:0000256" key="4">
    <source>
        <dbReference type="ARBA" id="ARBA00022723"/>
    </source>
</evidence>
<keyword evidence="7" id="KW-1015">Disulfide bond</keyword>
<dbReference type="GO" id="GO:0007155">
    <property type="term" value="P:cell adhesion"/>
    <property type="evidence" value="ECO:0007669"/>
    <property type="project" value="UniProtKB-KW"/>
</dbReference>
<dbReference type="SMART" id="SM00209">
    <property type="entry name" value="TSP1"/>
    <property type="match status" value="1"/>
</dbReference>
<dbReference type="SUPFAM" id="SSF82895">
    <property type="entry name" value="TSP-1 type 1 repeat"/>
    <property type="match status" value="1"/>
</dbReference>
<feature type="transmembrane region" description="Helical" evidence="9">
    <location>
        <begin position="7"/>
        <end position="27"/>
    </location>
</feature>
<evidence type="ECO:0000313" key="11">
    <source>
        <dbReference type="EMBL" id="MBC1177418.1"/>
    </source>
</evidence>
<comment type="subcellular location">
    <subcellularLocation>
        <location evidence="1">Secreted</location>
        <location evidence="1">Extracellular space</location>
        <location evidence="1">Extracellular matrix</location>
    </subcellularLocation>
</comment>
<keyword evidence="2" id="KW-0964">Secreted</keyword>
<dbReference type="Proteomes" id="UP000092461">
    <property type="component" value="Unassembled WGS sequence"/>
</dbReference>
<evidence type="ECO:0000313" key="13">
    <source>
        <dbReference type="Proteomes" id="UP000092461"/>
    </source>
</evidence>
<evidence type="ECO:0000256" key="6">
    <source>
        <dbReference type="ARBA" id="ARBA00022889"/>
    </source>
</evidence>
<dbReference type="Pfam" id="PF19028">
    <property type="entry name" value="TSP1_spondin"/>
    <property type="match status" value="1"/>
</dbReference>
<evidence type="ECO:0000259" key="10">
    <source>
        <dbReference type="PROSITE" id="PS51020"/>
    </source>
</evidence>
<feature type="domain" description="Spondin" evidence="10">
    <location>
        <begin position="33"/>
        <end position="217"/>
    </location>
</feature>
<evidence type="ECO:0000313" key="12">
    <source>
        <dbReference type="EnsemblMetazoa" id="LLOJ003298-PA"/>
    </source>
</evidence>
<keyword evidence="8" id="KW-0325">Glycoprotein</keyword>
<dbReference type="GO" id="GO:0046872">
    <property type="term" value="F:metal ion binding"/>
    <property type="evidence" value="ECO:0007669"/>
    <property type="project" value="UniProtKB-KW"/>
</dbReference>
<dbReference type="Gene3D" id="2.20.100.10">
    <property type="entry name" value="Thrombospondin type-1 (TSP1) repeat"/>
    <property type="match status" value="1"/>
</dbReference>
<accession>A0A1B0CFZ7</accession>
<organism evidence="12 13">
    <name type="scientific">Lutzomyia longipalpis</name>
    <name type="common">Sand fly</name>
    <dbReference type="NCBI Taxonomy" id="7200"/>
    <lineage>
        <taxon>Eukaryota</taxon>
        <taxon>Metazoa</taxon>
        <taxon>Ecdysozoa</taxon>
        <taxon>Arthropoda</taxon>
        <taxon>Hexapoda</taxon>
        <taxon>Insecta</taxon>
        <taxon>Pterygota</taxon>
        <taxon>Neoptera</taxon>
        <taxon>Endopterygota</taxon>
        <taxon>Diptera</taxon>
        <taxon>Nematocera</taxon>
        <taxon>Psychodoidea</taxon>
        <taxon>Psychodidae</taxon>
        <taxon>Lutzomyia</taxon>
        <taxon>Lutzomyia</taxon>
    </lineage>
</organism>
<reference evidence="11" key="2">
    <citation type="journal article" date="2020" name="BMC">
        <title>Leishmania infection induces a limited differential gene expression in the sand fly midgut.</title>
        <authorList>
            <person name="Coutinho-Abreu I.V."/>
            <person name="Serafim T.D."/>
            <person name="Meneses C."/>
            <person name="Kamhawi S."/>
            <person name="Oliveira F."/>
            <person name="Valenzuela J.G."/>
        </authorList>
    </citation>
    <scope>NUCLEOTIDE SEQUENCE</scope>
    <source>
        <strain evidence="11">Jacobina</strain>
        <tissue evidence="11">Midgut</tissue>
    </source>
</reference>
<keyword evidence="9" id="KW-1133">Transmembrane helix</keyword>
<keyword evidence="4" id="KW-0479">Metal-binding</keyword>
<dbReference type="VEuPathDB" id="VectorBase:LLONM1_010407"/>
<dbReference type="PANTHER" id="PTHR11311">
    <property type="entry name" value="SPONDIN"/>
    <property type="match status" value="1"/>
</dbReference>
<dbReference type="FunFam" id="2.20.100.10:FF:000026">
    <property type="entry name" value="Spondin 1"/>
    <property type="match status" value="1"/>
</dbReference>
<dbReference type="InterPro" id="IPR000884">
    <property type="entry name" value="TSP1_rpt"/>
</dbReference>
<evidence type="ECO:0000256" key="2">
    <source>
        <dbReference type="ARBA" id="ARBA00022525"/>
    </source>
</evidence>
<dbReference type="NCBIfam" id="NF038123">
    <property type="entry name" value="NF038123_dom"/>
    <property type="match status" value="1"/>
</dbReference>
<keyword evidence="9" id="KW-0472">Membrane</keyword>
<protein>
    <submittedName>
        <fullName evidence="11">Putative spondins extracellular matrix</fullName>
    </submittedName>
</protein>
<dbReference type="EMBL" id="AJWK01010577">
    <property type="status" value="NOT_ANNOTATED_CDS"/>
    <property type="molecule type" value="Genomic_DNA"/>
</dbReference>
<sequence length="430" mass="48885">MNQNPRSLAIGVWIIIWIKIIGVQSSLVASVNPTDCHIGDRLAVYKVVLHTYWTRELFPKHFPDWRPPAQWTKTVGRTHTSHWRLFREGELASAGVKQFVETGRSDLLTDSLDERILDAFTLPGITSGNGRSQGKFFVDGNHSIVSLITRMVPSPDWFIGLDSFSLCSGDTWIDSVTVEMNPMDAGTDNGFTFTAPNWPTEPQGEIYRITARYPAHPAGSFFYPQSSRLPPIGTIQFIKLKEYELSEVFNHEEDDHNYEILAVTKTHLKSEKNHVEMNNELSANIERERQYEVSPLPNVLSEHDRIRAKLLAKLNPNLNNTSNSNTSSVIVPKNDKAALLSNIVDGYTTATPSRHSRKRRLRLHSRRDCRVSHWSDWSACSKSCGIGEMHRNRRMLKPARRGGRPCPPLQESKWCGSARDCATNDNYFKW</sequence>
<evidence type="ECO:0000256" key="7">
    <source>
        <dbReference type="ARBA" id="ARBA00023157"/>
    </source>
</evidence>
<dbReference type="Pfam" id="PF06468">
    <property type="entry name" value="Spond_N"/>
    <property type="match status" value="1"/>
</dbReference>
<dbReference type="InterPro" id="IPR051418">
    <property type="entry name" value="Spondin/Thrombospondin_T1"/>
</dbReference>
<dbReference type="PANTHER" id="PTHR11311:SF15">
    <property type="entry name" value="SPONDIN-2"/>
    <property type="match status" value="1"/>
</dbReference>
<dbReference type="InterPro" id="IPR036383">
    <property type="entry name" value="TSP1_rpt_sf"/>
</dbReference>
<reference evidence="13" key="1">
    <citation type="submission" date="2012-05" db="EMBL/GenBank/DDBJ databases">
        <title>Whole Genome Assembly of Lutzomyia longipalpis.</title>
        <authorList>
            <person name="Richards S."/>
            <person name="Qu C."/>
            <person name="Dillon R."/>
            <person name="Worley K."/>
            <person name="Scherer S."/>
            <person name="Batterton M."/>
            <person name="Taylor A."/>
            <person name="Hawes A."/>
            <person name="Hernandez B."/>
            <person name="Kovar C."/>
            <person name="Mandapat C."/>
            <person name="Pham C."/>
            <person name="Qu C."/>
            <person name="Jing C."/>
            <person name="Bess C."/>
            <person name="Bandaranaike D."/>
            <person name="Ngo D."/>
            <person name="Ongeri F."/>
            <person name="Arias F."/>
            <person name="Lara F."/>
            <person name="Weissenberger G."/>
            <person name="Kamau G."/>
            <person name="Han H."/>
            <person name="Shen H."/>
            <person name="Dinh H."/>
            <person name="Khalil I."/>
            <person name="Jones J."/>
            <person name="Shafer J."/>
            <person name="Jayaseelan J."/>
            <person name="Quiroz J."/>
            <person name="Blankenburg K."/>
            <person name="Nguyen L."/>
            <person name="Jackson L."/>
            <person name="Francisco L."/>
            <person name="Tang L.-Y."/>
            <person name="Pu L.-L."/>
            <person name="Perales L."/>
            <person name="Lorensuhewa L."/>
            <person name="Munidasa M."/>
            <person name="Coyle M."/>
            <person name="Taylor M."/>
            <person name="Puazo M."/>
            <person name="Firestine M."/>
            <person name="Scheel M."/>
            <person name="Javaid M."/>
            <person name="Wang M."/>
            <person name="Li M."/>
            <person name="Tabassum N."/>
            <person name="Saada N."/>
            <person name="Osuji N."/>
            <person name="Aqrawi P."/>
            <person name="Fu Q."/>
            <person name="Thornton R."/>
            <person name="Raj R."/>
            <person name="Goodspeed R."/>
            <person name="Mata R."/>
            <person name="Najjar R."/>
            <person name="Gubbala S."/>
            <person name="Lee S."/>
            <person name="Denson S."/>
            <person name="Patil S."/>
            <person name="Macmil S."/>
            <person name="Qi S."/>
            <person name="Matskevitch T."/>
            <person name="Palculict T."/>
            <person name="Mathew T."/>
            <person name="Vee V."/>
            <person name="Velamala V."/>
            <person name="Korchina V."/>
            <person name="Cai W."/>
            <person name="Liu W."/>
            <person name="Dai W."/>
            <person name="Zou X."/>
            <person name="Zhu Y."/>
            <person name="Zhang Y."/>
            <person name="Wu Y.-Q."/>
            <person name="Xin Y."/>
            <person name="Nazarath L."/>
            <person name="Kovar C."/>
            <person name="Han Y."/>
            <person name="Muzny D."/>
            <person name="Gibbs R."/>
        </authorList>
    </citation>
    <scope>NUCLEOTIDE SEQUENCE [LARGE SCALE GENOMIC DNA]</scope>
    <source>
        <strain evidence="13">Jacobina</strain>
    </source>
</reference>
<dbReference type="InterPro" id="IPR044004">
    <property type="entry name" value="TSP1_spondin_dom"/>
</dbReference>
<dbReference type="InterPro" id="IPR038678">
    <property type="entry name" value="Spondin_N_sf"/>
</dbReference>
<dbReference type="InterPro" id="IPR009465">
    <property type="entry name" value="Spondin_N"/>
</dbReference>
<dbReference type="GO" id="GO:0030036">
    <property type="term" value="P:actin cytoskeleton organization"/>
    <property type="evidence" value="ECO:0007669"/>
    <property type="project" value="TreeGrafter"/>
</dbReference>
<dbReference type="PROSITE" id="PS51020">
    <property type="entry name" value="SPONDIN"/>
    <property type="match status" value="1"/>
</dbReference>
<evidence type="ECO:0000256" key="5">
    <source>
        <dbReference type="ARBA" id="ARBA00022729"/>
    </source>
</evidence>
<evidence type="ECO:0000256" key="8">
    <source>
        <dbReference type="ARBA" id="ARBA00023180"/>
    </source>
</evidence>
<keyword evidence="13" id="KW-1185">Reference proteome</keyword>
<reference evidence="12" key="3">
    <citation type="submission" date="2020-05" db="UniProtKB">
        <authorList>
            <consortium name="EnsemblMetazoa"/>
        </authorList>
    </citation>
    <scope>IDENTIFICATION</scope>
    <source>
        <strain evidence="12">Jacobina</strain>
    </source>
</reference>
<dbReference type="EMBL" id="GITU01008715">
    <property type="protein sequence ID" value="MBC1177418.1"/>
    <property type="molecule type" value="Transcribed_RNA"/>
</dbReference>
<proteinExistence type="predicted"/>
<dbReference type="EnsemblMetazoa" id="LLOJ003298-RA">
    <property type="protein sequence ID" value="LLOJ003298-PA"/>
    <property type="gene ID" value="LLOJ003298"/>
</dbReference>
<evidence type="ECO:0000256" key="9">
    <source>
        <dbReference type="SAM" id="Phobius"/>
    </source>
</evidence>
<keyword evidence="5" id="KW-0732">Signal</keyword>